<proteinExistence type="predicted"/>
<dbReference type="Proteomes" id="UP000799428">
    <property type="component" value="Unassembled WGS sequence"/>
</dbReference>
<feature type="region of interest" description="Disordered" evidence="1">
    <location>
        <begin position="1"/>
        <end position="72"/>
    </location>
</feature>
<reference evidence="2" key="1">
    <citation type="journal article" date="2020" name="Stud. Mycol.">
        <title>101 Dothideomycetes genomes: a test case for predicting lifestyles and emergence of pathogens.</title>
        <authorList>
            <person name="Haridas S."/>
            <person name="Albert R."/>
            <person name="Binder M."/>
            <person name="Bloem J."/>
            <person name="Labutti K."/>
            <person name="Salamov A."/>
            <person name="Andreopoulos B."/>
            <person name="Baker S."/>
            <person name="Barry K."/>
            <person name="Bills G."/>
            <person name="Bluhm B."/>
            <person name="Cannon C."/>
            <person name="Castanera R."/>
            <person name="Culley D."/>
            <person name="Daum C."/>
            <person name="Ezra D."/>
            <person name="Gonzalez J."/>
            <person name="Henrissat B."/>
            <person name="Kuo A."/>
            <person name="Liang C."/>
            <person name="Lipzen A."/>
            <person name="Lutzoni F."/>
            <person name="Magnuson J."/>
            <person name="Mondo S."/>
            <person name="Nolan M."/>
            <person name="Ohm R."/>
            <person name="Pangilinan J."/>
            <person name="Park H.-J."/>
            <person name="Ramirez L."/>
            <person name="Alfaro M."/>
            <person name="Sun H."/>
            <person name="Tritt A."/>
            <person name="Yoshinaga Y."/>
            <person name="Zwiers L.-H."/>
            <person name="Turgeon B."/>
            <person name="Goodwin S."/>
            <person name="Spatafora J."/>
            <person name="Crous P."/>
            <person name="Grigoriev I."/>
        </authorList>
    </citation>
    <scope>NUCLEOTIDE SEQUENCE</scope>
    <source>
        <strain evidence="2">CBS 279.74</strain>
    </source>
</reference>
<organism evidence="2 3">
    <name type="scientific">Pleomassaria siparia CBS 279.74</name>
    <dbReference type="NCBI Taxonomy" id="1314801"/>
    <lineage>
        <taxon>Eukaryota</taxon>
        <taxon>Fungi</taxon>
        <taxon>Dikarya</taxon>
        <taxon>Ascomycota</taxon>
        <taxon>Pezizomycotina</taxon>
        <taxon>Dothideomycetes</taxon>
        <taxon>Pleosporomycetidae</taxon>
        <taxon>Pleosporales</taxon>
        <taxon>Pleomassariaceae</taxon>
        <taxon>Pleomassaria</taxon>
    </lineage>
</organism>
<evidence type="ECO:0000313" key="2">
    <source>
        <dbReference type="EMBL" id="KAF2710234.1"/>
    </source>
</evidence>
<keyword evidence="3" id="KW-1185">Reference proteome</keyword>
<sequence length="72" mass="7701">MYSIHVSPTNQPHARPRPFPPPPHVPPPRADRRSGFPAAVVPERGEGEGIGSGNPYGSEPEARDRPGAPRST</sequence>
<feature type="compositionally biased region" description="Polar residues" evidence="1">
    <location>
        <begin position="1"/>
        <end position="11"/>
    </location>
</feature>
<accession>A0A6G1KBN6</accession>
<protein>
    <submittedName>
        <fullName evidence="2">Uncharacterized protein</fullName>
    </submittedName>
</protein>
<gene>
    <name evidence="2" type="ORF">K504DRAFT_466652</name>
</gene>
<dbReference type="AlphaFoldDB" id="A0A6G1KBN6"/>
<dbReference type="EMBL" id="MU005769">
    <property type="protein sequence ID" value="KAF2710234.1"/>
    <property type="molecule type" value="Genomic_DNA"/>
</dbReference>
<evidence type="ECO:0000313" key="3">
    <source>
        <dbReference type="Proteomes" id="UP000799428"/>
    </source>
</evidence>
<evidence type="ECO:0000256" key="1">
    <source>
        <dbReference type="SAM" id="MobiDB-lite"/>
    </source>
</evidence>
<feature type="compositionally biased region" description="Basic and acidic residues" evidence="1">
    <location>
        <begin position="60"/>
        <end position="72"/>
    </location>
</feature>
<feature type="compositionally biased region" description="Pro residues" evidence="1">
    <location>
        <begin position="17"/>
        <end position="28"/>
    </location>
</feature>
<name>A0A6G1KBN6_9PLEO</name>